<evidence type="ECO:0000313" key="2">
    <source>
        <dbReference type="Proteomes" id="UP000789702"/>
    </source>
</evidence>
<organism evidence="1 2">
    <name type="scientific">Dentiscutata heterogama</name>
    <dbReference type="NCBI Taxonomy" id="1316150"/>
    <lineage>
        <taxon>Eukaryota</taxon>
        <taxon>Fungi</taxon>
        <taxon>Fungi incertae sedis</taxon>
        <taxon>Mucoromycota</taxon>
        <taxon>Glomeromycotina</taxon>
        <taxon>Glomeromycetes</taxon>
        <taxon>Diversisporales</taxon>
        <taxon>Gigasporaceae</taxon>
        <taxon>Dentiscutata</taxon>
    </lineage>
</organism>
<dbReference type="EMBL" id="CAJVPU010047681">
    <property type="protein sequence ID" value="CAG8754139.1"/>
    <property type="molecule type" value="Genomic_DNA"/>
</dbReference>
<name>A0ACA9QIT5_9GLOM</name>
<dbReference type="Proteomes" id="UP000789702">
    <property type="component" value="Unassembled WGS sequence"/>
</dbReference>
<gene>
    <name evidence="1" type="ORF">DHETER_LOCUS14829</name>
</gene>
<comment type="caution">
    <text evidence="1">The sequence shown here is derived from an EMBL/GenBank/DDBJ whole genome shotgun (WGS) entry which is preliminary data.</text>
</comment>
<accession>A0ACA9QIT5</accession>
<feature type="non-terminal residue" evidence="1">
    <location>
        <position position="90"/>
    </location>
</feature>
<protein>
    <submittedName>
        <fullName evidence="1">3772_t:CDS:1</fullName>
    </submittedName>
</protein>
<feature type="non-terminal residue" evidence="1">
    <location>
        <position position="1"/>
    </location>
</feature>
<keyword evidence="2" id="KW-1185">Reference proteome</keyword>
<evidence type="ECO:0000313" key="1">
    <source>
        <dbReference type="EMBL" id="CAG8754139.1"/>
    </source>
</evidence>
<proteinExistence type="predicted"/>
<sequence>IVQKDSKVVLDNMKKAKELVDGFKNAYTAAMFNEIREKENREAVEILVIISKNAIFRWYIPPNPELYKKDGRVALSNMKKTKELVAETKQ</sequence>
<reference evidence="1" key="1">
    <citation type="submission" date="2021-06" db="EMBL/GenBank/DDBJ databases">
        <authorList>
            <person name="Kallberg Y."/>
            <person name="Tangrot J."/>
            <person name="Rosling A."/>
        </authorList>
    </citation>
    <scope>NUCLEOTIDE SEQUENCE</scope>
    <source>
        <strain evidence="1">IL203A</strain>
    </source>
</reference>